<evidence type="ECO:0000256" key="4">
    <source>
        <dbReference type="SAM" id="Phobius"/>
    </source>
</evidence>
<keyword evidence="4" id="KW-1133">Transmembrane helix</keyword>
<keyword evidence="7" id="KW-1185">Reference proteome</keyword>
<dbReference type="PROSITE" id="PS00041">
    <property type="entry name" value="HTH_ARAC_FAMILY_1"/>
    <property type="match status" value="1"/>
</dbReference>
<dbReference type="Pfam" id="PF12833">
    <property type="entry name" value="HTH_18"/>
    <property type="match status" value="1"/>
</dbReference>
<sequence>MQDYLNHKSPFLQKVVSVIQSNLSDEHFGVTELSVALNMSRSNLLRKIKQETGESVSVFIRNVRLQNALLLLKNGELTVSEISYRVGFSSTSYFTKCFRELYGKTPGDFSKNSVEEESPEIIEEEAQKAHTSKKYLLIGVAVFVLAIVTGLYFFLYRIEKKENKLSKTIAVLPFKNDSADSTNVYFMNGLMEAILDNFQKIEDMKVTSRTTSEKYRNNSKSIPELAEELNVNYFVEGSGQKIGDEIVLTIQLIEAPTDKHLWSKRYKRKLKDVFTLQADVAKSIAAEVNAIITPKEQERIEKIPTNNLVAYDYYLKGIVLLNDETGKGLEEGIVQFKKAIQEDSKFANAYAYVAISYYYLDLFRQEKQYTEEVKNYADKAIHLDADLGESLIAKALYLMQIEDYEQAVIALEEVLDFYPNLAWIHNFLSDIYAYMLPNTEKYLIHALQGIQVAVSDKDSVSKSITFLHLSNALAQTGFMEEAEKYVMQSKAYNPQNHYAKYLHEYIKFSKHRDLKQTKTAMIEIYKEDTTRIDVIQEIGKICYTLKDYQEAWVYYDKLISLRTALQLDLYHNEDVNIAFVLEQLGRKKEAEAFYESYLAFANKDQSIYHDLIFASYFAAKGDIEKGMEYMKAFTKQRHYQYWFVLFLERDPILSKMRNHPDYQPTIQKILANFWEDHEDLKAVLVEREIIEL</sequence>
<protein>
    <recommendedName>
        <fullName evidence="5">HTH araC/xylS-type domain-containing protein</fullName>
    </recommendedName>
</protein>
<accession>A0ABQ1N5X7</accession>
<evidence type="ECO:0000259" key="5">
    <source>
        <dbReference type="PROSITE" id="PS01124"/>
    </source>
</evidence>
<keyword evidence="4" id="KW-0472">Membrane</keyword>
<keyword evidence="3" id="KW-0804">Transcription</keyword>
<dbReference type="RefSeq" id="WP_188467675.1">
    <property type="nucleotide sequence ID" value="NZ_BAABHU010000021.1"/>
</dbReference>
<evidence type="ECO:0000313" key="7">
    <source>
        <dbReference type="Proteomes" id="UP000636010"/>
    </source>
</evidence>
<dbReference type="SMART" id="SM00342">
    <property type="entry name" value="HTH_ARAC"/>
    <property type="match status" value="1"/>
</dbReference>
<feature type="domain" description="HTH araC/xylS-type" evidence="5">
    <location>
        <begin position="13"/>
        <end position="112"/>
    </location>
</feature>
<dbReference type="Gene3D" id="3.40.50.10610">
    <property type="entry name" value="ABC-type transport auxiliary lipoprotein component"/>
    <property type="match status" value="1"/>
</dbReference>
<dbReference type="SUPFAM" id="SSF46689">
    <property type="entry name" value="Homeodomain-like"/>
    <property type="match status" value="1"/>
</dbReference>
<comment type="caution">
    <text evidence="6">The sequence shown here is derived from an EMBL/GenBank/DDBJ whole genome shotgun (WGS) entry which is preliminary data.</text>
</comment>
<keyword evidence="1" id="KW-0805">Transcription regulation</keyword>
<dbReference type="Gene3D" id="1.10.10.60">
    <property type="entry name" value="Homeodomain-like"/>
    <property type="match status" value="1"/>
</dbReference>
<dbReference type="PANTHER" id="PTHR43280">
    <property type="entry name" value="ARAC-FAMILY TRANSCRIPTIONAL REGULATOR"/>
    <property type="match status" value="1"/>
</dbReference>
<dbReference type="EMBL" id="BMEC01000021">
    <property type="protein sequence ID" value="GGC54889.1"/>
    <property type="molecule type" value="Genomic_DNA"/>
</dbReference>
<dbReference type="Gene3D" id="1.25.40.10">
    <property type="entry name" value="Tetratricopeptide repeat domain"/>
    <property type="match status" value="2"/>
</dbReference>
<dbReference type="Pfam" id="PF13181">
    <property type="entry name" value="TPR_8"/>
    <property type="match status" value="1"/>
</dbReference>
<dbReference type="PANTHER" id="PTHR43280:SF2">
    <property type="entry name" value="HTH-TYPE TRANSCRIPTIONAL REGULATOR EXSA"/>
    <property type="match status" value="1"/>
</dbReference>
<dbReference type="Proteomes" id="UP000636010">
    <property type="component" value="Unassembled WGS sequence"/>
</dbReference>
<dbReference type="InterPro" id="IPR018062">
    <property type="entry name" value="HTH_AraC-typ_CS"/>
</dbReference>
<keyword evidence="4" id="KW-0812">Transmembrane</keyword>
<dbReference type="InterPro" id="IPR018060">
    <property type="entry name" value="HTH_AraC"/>
</dbReference>
<evidence type="ECO:0000256" key="3">
    <source>
        <dbReference type="ARBA" id="ARBA00023163"/>
    </source>
</evidence>
<dbReference type="SMART" id="SM00028">
    <property type="entry name" value="TPR"/>
    <property type="match status" value="4"/>
</dbReference>
<dbReference type="SUPFAM" id="SSF48452">
    <property type="entry name" value="TPR-like"/>
    <property type="match status" value="1"/>
</dbReference>
<dbReference type="PRINTS" id="PR00032">
    <property type="entry name" value="HTHARAC"/>
</dbReference>
<evidence type="ECO:0000313" key="6">
    <source>
        <dbReference type="EMBL" id="GGC54889.1"/>
    </source>
</evidence>
<dbReference type="InterPro" id="IPR009057">
    <property type="entry name" value="Homeodomain-like_sf"/>
</dbReference>
<name>A0ABQ1N5X7_9BACT</name>
<dbReference type="PROSITE" id="PS01124">
    <property type="entry name" value="HTH_ARAC_FAMILY_2"/>
    <property type="match status" value="1"/>
</dbReference>
<reference evidence="7" key="1">
    <citation type="journal article" date="2019" name="Int. J. Syst. Evol. Microbiol.">
        <title>The Global Catalogue of Microorganisms (GCM) 10K type strain sequencing project: providing services to taxonomists for standard genome sequencing and annotation.</title>
        <authorList>
            <consortium name="The Broad Institute Genomics Platform"/>
            <consortium name="The Broad Institute Genome Sequencing Center for Infectious Disease"/>
            <person name="Wu L."/>
            <person name="Ma J."/>
        </authorList>
    </citation>
    <scope>NUCLEOTIDE SEQUENCE [LARGE SCALE GENOMIC DNA]</scope>
    <source>
        <strain evidence="7">CGMCC 1.10832</strain>
    </source>
</reference>
<organism evidence="6 7">
    <name type="scientific">Marivirga lumbricoides</name>
    <dbReference type="NCBI Taxonomy" id="1046115"/>
    <lineage>
        <taxon>Bacteria</taxon>
        <taxon>Pseudomonadati</taxon>
        <taxon>Bacteroidota</taxon>
        <taxon>Cytophagia</taxon>
        <taxon>Cytophagales</taxon>
        <taxon>Marivirgaceae</taxon>
        <taxon>Marivirga</taxon>
    </lineage>
</organism>
<feature type="transmembrane region" description="Helical" evidence="4">
    <location>
        <begin position="135"/>
        <end position="155"/>
    </location>
</feature>
<dbReference type="InterPro" id="IPR019734">
    <property type="entry name" value="TPR_rpt"/>
</dbReference>
<dbReference type="InterPro" id="IPR011990">
    <property type="entry name" value="TPR-like_helical_dom_sf"/>
</dbReference>
<keyword evidence="2" id="KW-0238">DNA-binding</keyword>
<dbReference type="InterPro" id="IPR020449">
    <property type="entry name" value="Tscrpt_reg_AraC-type_HTH"/>
</dbReference>
<evidence type="ECO:0000256" key="2">
    <source>
        <dbReference type="ARBA" id="ARBA00023125"/>
    </source>
</evidence>
<proteinExistence type="predicted"/>
<evidence type="ECO:0000256" key="1">
    <source>
        <dbReference type="ARBA" id="ARBA00023015"/>
    </source>
</evidence>
<gene>
    <name evidence="6" type="ORF">GCM10011506_45710</name>
</gene>